<name>A0A7S0PLD8_9CHLO</name>
<gene>
    <name evidence="2" type="ORF">OMED0929_LOCUS913</name>
</gene>
<reference evidence="2" key="1">
    <citation type="submission" date="2021-01" db="EMBL/GenBank/DDBJ databases">
        <authorList>
            <person name="Corre E."/>
            <person name="Pelletier E."/>
            <person name="Niang G."/>
            <person name="Scheremetjew M."/>
            <person name="Finn R."/>
            <person name="Kale V."/>
            <person name="Holt S."/>
            <person name="Cochrane G."/>
            <person name="Meng A."/>
            <person name="Brown T."/>
            <person name="Cohen L."/>
        </authorList>
    </citation>
    <scope>NUCLEOTIDE SEQUENCE</scope>
    <source>
        <strain evidence="2">Clade-D-RCC2572</strain>
    </source>
</reference>
<proteinExistence type="predicted"/>
<accession>A0A7S0PLD8</accession>
<feature type="region of interest" description="Disordered" evidence="1">
    <location>
        <begin position="1"/>
        <end position="53"/>
    </location>
</feature>
<sequence length="289" mass="30408">MHGARAASVNAASTSQPTTSAHPSLGRRINAAHRGARPPSRVGASANDGGDARAVSRRQLAAIAIAMTAASRDGDEDDAAKAVENANDAVTPPPRGYDAPETSPTGWNTFVSSSESLARAPYAIDWPSGWCSLTDVKSARGVSVDASWKDPRDEASTLAIFITSGVAARDVRGKYGSIDANARVRAESAPNQMTIGARTSSIDAPPNRSTGRRRRLETHDIETKVGGGTAGRFGSAIELVRIFIVPGEGDGENWEVLIRATASASAWPRVKTRLRAAAASFRFLDTQDE</sequence>
<evidence type="ECO:0008006" key="3">
    <source>
        <dbReference type="Google" id="ProtNLM"/>
    </source>
</evidence>
<protein>
    <recommendedName>
        <fullName evidence="3">PsbP C-terminal domain-containing protein</fullName>
    </recommendedName>
</protein>
<organism evidence="2">
    <name type="scientific">Ostreococcus mediterraneus</name>
    <dbReference type="NCBI Taxonomy" id="1486918"/>
    <lineage>
        <taxon>Eukaryota</taxon>
        <taxon>Viridiplantae</taxon>
        <taxon>Chlorophyta</taxon>
        <taxon>Mamiellophyceae</taxon>
        <taxon>Mamiellales</taxon>
        <taxon>Bathycoccaceae</taxon>
        <taxon>Ostreococcus</taxon>
    </lineage>
</organism>
<dbReference type="EMBL" id="HBEW01001038">
    <property type="protein sequence ID" value="CAD8576886.1"/>
    <property type="molecule type" value="Transcribed_RNA"/>
</dbReference>
<evidence type="ECO:0000313" key="2">
    <source>
        <dbReference type="EMBL" id="CAD8576886.1"/>
    </source>
</evidence>
<feature type="compositionally biased region" description="Polar residues" evidence="1">
    <location>
        <begin position="10"/>
        <end position="22"/>
    </location>
</feature>
<evidence type="ECO:0000256" key="1">
    <source>
        <dbReference type="SAM" id="MobiDB-lite"/>
    </source>
</evidence>
<dbReference type="Gene3D" id="3.40.1000.10">
    <property type="entry name" value="Mog1/PsbP, alpha/beta/alpha sandwich"/>
    <property type="match status" value="1"/>
</dbReference>
<dbReference type="AlphaFoldDB" id="A0A7S0PLD8"/>